<sequence>MRPVYFVSDFGFGRICIKPFVSRCAWSSRRNCLSVESSRVKISGFPGFTAGRGFDPAGGAPGGG</sequence>
<dbReference type="Proteomes" id="UP000250235">
    <property type="component" value="Unassembled WGS sequence"/>
</dbReference>
<reference evidence="1 2" key="1">
    <citation type="journal article" date="2015" name="Proc. Natl. Acad. Sci. U.S.A.">
        <title>The resurrection genome of Boea hygrometrica: A blueprint for survival of dehydration.</title>
        <authorList>
            <person name="Xiao L."/>
            <person name="Yang G."/>
            <person name="Zhang L."/>
            <person name="Yang X."/>
            <person name="Zhao S."/>
            <person name="Ji Z."/>
            <person name="Zhou Q."/>
            <person name="Hu M."/>
            <person name="Wang Y."/>
            <person name="Chen M."/>
            <person name="Xu Y."/>
            <person name="Jin H."/>
            <person name="Xiao X."/>
            <person name="Hu G."/>
            <person name="Bao F."/>
            <person name="Hu Y."/>
            <person name="Wan P."/>
            <person name="Li L."/>
            <person name="Deng X."/>
            <person name="Kuang T."/>
            <person name="Xiang C."/>
            <person name="Zhu J.K."/>
            <person name="Oliver M.J."/>
            <person name="He Y."/>
        </authorList>
    </citation>
    <scope>NUCLEOTIDE SEQUENCE [LARGE SCALE GENOMIC DNA]</scope>
    <source>
        <strain evidence="2">cv. XS01</strain>
    </source>
</reference>
<dbReference type="EMBL" id="KV008853">
    <property type="protein sequence ID" value="KZV29852.1"/>
    <property type="molecule type" value="Genomic_DNA"/>
</dbReference>
<evidence type="ECO:0000313" key="1">
    <source>
        <dbReference type="EMBL" id="KZV29852.1"/>
    </source>
</evidence>
<dbReference type="AlphaFoldDB" id="A0A2Z7BD16"/>
<organism evidence="1 2">
    <name type="scientific">Dorcoceras hygrometricum</name>
    <dbReference type="NCBI Taxonomy" id="472368"/>
    <lineage>
        <taxon>Eukaryota</taxon>
        <taxon>Viridiplantae</taxon>
        <taxon>Streptophyta</taxon>
        <taxon>Embryophyta</taxon>
        <taxon>Tracheophyta</taxon>
        <taxon>Spermatophyta</taxon>
        <taxon>Magnoliopsida</taxon>
        <taxon>eudicotyledons</taxon>
        <taxon>Gunneridae</taxon>
        <taxon>Pentapetalae</taxon>
        <taxon>asterids</taxon>
        <taxon>lamiids</taxon>
        <taxon>Lamiales</taxon>
        <taxon>Gesneriaceae</taxon>
        <taxon>Didymocarpoideae</taxon>
        <taxon>Trichosporeae</taxon>
        <taxon>Loxocarpinae</taxon>
        <taxon>Dorcoceras</taxon>
    </lineage>
</organism>
<accession>A0A2Z7BD16</accession>
<name>A0A2Z7BD16_9LAMI</name>
<protein>
    <submittedName>
        <fullName evidence="1">Uncharacterized protein</fullName>
    </submittedName>
</protein>
<keyword evidence="2" id="KW-1185">Reference proteome</keyword>
<evidence type="ECO:0000313" key="2">
    <source>
        <dbReference type="Proteomes" id="UP000250235"/>
    </source>
</evidence>
<proteinExistence type="predicted"/>
<gene>
    <name evidence="1" type="ORF">F511_42140</name>
</gene>